<proteinExistence type="predicted"/>
<evidence type="ECO:0000256" key="3">
    <source>
        <dbReference type="ARBA" id="ARBA00022989"/>
    </source>
</evidence>
<dbReference type="InterPro" id="IPR010652">
    <property type="entry name" value="DUF1232"/>
</dbReference>
<evidence type="ECO:0000259" key="6">
    <source>
        <dbReference type="Pfam" id="PF06803"/>
    </source>
</evidence>
<dbReference type="Proteomes" id="UP000232323">
    <property type="component" value="Unassembled WGS sequence"/>
</dbReference>
<protein>
    <recommendedName>
        <fullName evidence="6">DUF1232 domain-containing protein</fullName>
    </recommendedName>
</protein>
<dbReference type="OrthoDB" id="539193at2759"/>
<comment type="caution">
    <text evidence="7">The sequence shown here is derived from an EMBL/GenBank/DDBJ whole genome shotgun (WGS) entry which is preliminary data.</text>
</comment>
<gene>
    <name evidence="7" type="ORF">CEUSTIGMA_g13438.t1</name>
</gene>
<dbReference type="AlphaFoldDB" id="A0A250XSN1"/>
<keyword evidence="3 5" id="KW-1133">Transmembrane helix</keyword>
<evidence type="ECO:0000256" key="5">
    <source>
        <dbReference type="SAM" id="Phobius"/>
    </source>
</evidence>
<comment type="subcellular location">
    <subcellularLocation>
        <location evidence="1">Endomembrane system</location>
        <topology evidence="1">Multi-pass membrane protein</topology>
    </subcellularLocation>
</comment>
<accession>A0A250XSN1</accession>
<feature type="domain" description="DUF1232" evidence="6">
    <location>
        <begin position="33"/>
        <end position="67"/>
    </location>
</feature>
<evidence type="ECO:0000256" key="4">
    <source>
        <dbReference type="ARBA" id="ARBA00023136"/>
    </source>
</evidence>
<keyword evidence="2 5" id="KW-0812">Transmembrane</keyword>
<dbReference type="Pfam" id="PF06803">
    <property type="entry name" value="DUF1232"/>
    <property type="match status" value="1"/>
</dbReference>
<evidence type="ECO:0000256" key="1">
    <source>
        <dbReference type="ARBA" id="ARBA00004127"/>
    </source>
</evidence>
<reference evidence="7 8" key="1">
    <citation type="submission" date="2017-08" db="EMBL/GenBank/DDBJ databases">
        <title>Acidophilic green algal genome provides insights into adaptation to an acidic environment.</title>
        <authorList>
            <person name="Hirooka S."/>
            <person name="Hirose Y."/>
            <person name="Kanesaki Y."/>
            <person name="Higuchi S."/>
            <person name="Fujiwara T."/>
            <person name="Onuma R."/>
            <person name="Era A."/>
            <person name="Ohbayashi R."/>
            <person name="Uzuka A."/>
            <person name="Nozaki H."/>
            <person name="Yoshikawa H."/>
            <person name="Miyagishima S.Y."/>
        </authorList>
    </citation>
    <scope>NUCLEOTIDE SEQUENCE [LARGE SCALE GENOMIC DNA]</scope>
    <source>
        <strain evidence="7 8">NIES-2499</strain>
    </source>
</reference>
<keyword evidence="8" id="KW-1185">Reference proteome</keyword>
<dbReference type="EMBL" id="BEGY01000217">
    <property type="protein sequence ID" value="GAX86023.1"/>
    <property type="molecule type" value="Genomic_DNA"/>
</dbReference>
<dbReference type="GO" id="GO:0012505">
    <property type="term" value="C:endomembrane system"/>
    <property type="evidence" value="ECO:0007669"/>
    <property type="project" value="UniProtKB-SubCell"/>
</dbReference>
<evidence type="ECO:0000313" key="8">
    <source>
        <dbReference type="Proteomes" id="UP000232323"/>
    </source>
</evidence>
<name>A0A250XSN1_9CHLO</name>
<sequence>MLSFLYTAVKRLKRQVLTLYYAVQDDRTPFYCKILPWVALAYALSPLDLIPDFIPILGLVDDLILLPGMIWLSIQLIPNEVMQDAALRAEREPLRLSSNWVAAVVIFVLWVVGIESCTYYIITQYGSPDLQLYIWEVIGGSSILGTVIFSYWIVTSMLLDAERSMLKSKLVVKDMDLEDGEAAAMSAVYSTHCAPE</sequence>
<feature type="transmembrane region" description="Helical" evidence="5">
    <location>
        <begin position="134"/>
        <end position="159"/>
    </location>
</feature>
<organism evidence="7 8">
    <name type="scientific">Chlamydomonas eustigma</name>
    <dbReference type="NCBI Taxonomy" id="1157962"/>
    <lineage>
        <taxon>Eukaryota</taxon>
        <taxon>Viridiplantae</taxon>
        <taxon>Chlorophyta</taxon>
        <taxon>core chlorophytes</taxon>
        <taxon>Chlorophyceae</taxon>
        <taxon>CS clade</taxon>
        <taxon>Chlamydomonadales</taxon>
        <taxon>Chlamydomonadaceae</taxon>
        <taxon>Chlamydomonas</taxon>
    </lineage>
</organism>
<evidence type="ECO:0000313" key="7">
    <source>
        <dbReference type="EMBL" id="GAX86023.1"/>
    </source>
</evidence>
<keyword evidence="4 5" id="KW-0472">Membrane</keyword>
<evidence type="ECO:0000256" key="2">
    <source>
        <dbReference type="ARBA" id="ARBA00022692"/>
    </source>
</evidence>
<feature type="transmembrane region" description="Helical" evidence="5">
    <location>
        <begin position="98"/>
        <end position="122"/>
    </location>
</feature>